<dbReference type="Proteomes" id="UP000001396">
    <property type="component" value="Unassembled WGS sequence"/>
</dbReference>
<dbReference type="InParanoid" id="D3BFN0"/>
<dbReference type="InterPro" id="IPR025124">
    <property type="entry name" value="Gag1-like_clamp"/>
</dbReference>
<evidence type="ECO:0000259" key="2">
    <source>
        <dbReference type="Pfam" id="PF13259"/>
    </source>
</evidence>
<keyword evidence="4" id="KW-1185">Reference proteome</keyword>
<dbReference type="AlphaFoldDB" id="D3BFN0"/>
<dbReference type="EMBL" id="ADBJ01000031">
    <property type="protein sequence ID" value="EFA79944.1"/>
    <property type="molecule type" value="Genomic_DNA"/>
</dbReference>
<organism evidence="3 4">
    <name type="scientific">Heterostelium pallidum (strain ATCC 26659 / Pp 5 / PN500)</name>
    <name type="common">Cellular slime mold</name>
    <name type="synonym">Polysphondylium pallidum</name>
    <dbReference type="NCBI Taxonomy" id="670386"/>
    <lineage>
        <taxon>Eukaryota</taxon>
        <taxon>Amoebozoa</taxon>
        <taxon>Evosea</taxon>
        <taxon>Eumycetozoa</taxon>
        <taxon>Dictyostelia</taxon>
        <taxon>Acytosteliales</taxon>
        <taxon>Acytosteliaceae</taxon>
        <taxon>Heterostelium</taxon>
    </lineage>
</organism>
<dbReference type="FunCoup" id="D3BFN0">
    <property type="interactions" value="71"/>
</dbReference>
<reference evidence="3 4" key="1">
    <citation type="journal article" date="2011" name="Genome Res.">
        <title>Phylogeny-wide analysis of social amoeba genomes highlights ancient origins for complex intercellular communication.</title>
        <authorList>
            <person name="Heidel A.J."/>
            <person name="Lawal H.M."/>
            <person name="Felder M."/>
            <person name="Schilde C."/>
            <person name="Helps N.R."/>
            <person name="Tunggal B."/>
            <person name="Rivero F."/>
            <person name="John U."/>
            <person name="Schleicher M."/>
            <person name="Eichinger L."/>
            <person name="Platzer M."/>
            <person name="Noegel A.A."/>
            <person name="Schaap P."/>
            <person name="Gloeckner G."/>
        </authorList>
    </citation>
    <scope>NUCLEOTIDE SEQUENCE [LARGE SCALE GENOMIC DNA]</scope>
    <source>
        <strain evidence="4">ATCC 26659 / Pp 5 / PN500</strain>
    </source>
</reference>
<dbReference type="GeneID" id="31362246"/>
<feature type="region of interest" description="Disordered" evidence="1">
    <location>
        <begin position="85"/>
        <end position="118"/>
    </location>
</feature>
<dbReference type="RefSeq" id="XP_020432064.1">
    <property type="nucleotide sequence ID" value="XM_020577616.1"/>
</dbReference>
<accession>D3BFN0</accession>
<dbReference type="Pfam" id="PF13259">
    <property type="entry name" value="clamp_Gag1-like"/>
    <property type="match status" value="1"/>
</dbReference>
<sequence length="164" mass="18289">MTSTSNSTTSNNSVVNSSSGFNNNTMMNIGIKVTKVDCNTNDIEYNYSFDPSEKFKNWVNEGVENYKLVNDKWKSKNKNKGITATVNNNNNNNNSNDINGDISSNNNSSTTNNRNNTANDIRNVDAIQVIDELLNKNGVFSKRVPLPDLISILVEEWEANENTL</sequence>
<gene>
    <name evidence="3" type="ORF">PPL_06765</name>
</gene>
<evidence type="ECO:0000256" key="1">
    <source>
        <dbReference type="SAM" id="MobiDB-lite"/>
    </source>
</evidence>
<evidence type="ECO:0000313" key="3">
    <source>
        <dbReference type="EMBL" id="EFA79944.1"/>
    </source>
</evidence>
<name>D3BFN0_HETP5</name>
<proteinExistence type="predicted"/>
<evidence type="ECO:0000313" key="4">
    <source>
        <dbReference type="Proteomes" id="UP000001396"/>
    </source>
</evidence>
<feature type="domain" description="Gag1-like clamp" evidence="2">
    <location>
        <begin position="57"/>
        <end position="161"/>
    </location>
</feature>
<protein>
    <recommendedName>
        <fullName evidence="2">Gag1-like clamp domain-containing protein</fullName>
    </recommendedName>
</protein>
<comment type="caution">
    <text evidence="3">The sequence shown here is derived from an EMBL/GenBank/DDBJ whole genome shotgun (WGS) entry which is preliminary data.</text>
</comment>
<feature type="region of interest" description="Disordered" evidence="1">
    <location>
        <begin position="1"/>
        <end position="24"/>
    </location>
</feature>